<dbReference type="GO" id="GO:0006352">
    <property type="term" value="P:DNA-templated transcription initiation"/>
    <property type="evidence" value="ECO:0007669"/>
    <property type="project" value="InterPro"/>
</dbReference>
<dbReference type="GO" id="GO:0003677">
    <property type="term" value="F:DNA binding"/>
    <property type="evidence" value="ECO:0007669"/>
    <property type="project" value="InterPro"/>
</dbReference>
<dbReference type="SUPFAM" id="SSF88946">
    <property type="entry name" value="Sigma2 domain of RNA polymerase sigma factors"/>
    <property type="match status" value="1"/>
</dbReference>
<evidence type="ECO:0000313" key="8">
    <source>
        <dbReference type="Proteomes" id="UP000261284"/>
    </source>
</evidence>
<dbReference type="EMBL" id="QTJU01000002">
    <property type="protein sequence ID" value="RFM29039.1"/>
    <property type="molecule type" value="Genomic_DNA"/>
</dbReference>
<keyword evidence="3" id="KW-0731">Sigma factor</keyword>
<keyword evidence="8" id="KW-1185">Reference proteome</keyword>
<evidence type="ECO:0000259" key="6">
    <source>
        <dbReference type="Pfam" id="PF08281"/>
    </source>
</evidence>
<dbReference type="RefSeq" id="WP_116847023.1">
    <property type="nucleotide sequence ID" value="NZ_QTJU01000002.1"/>
</dbReference>
<evidence type="ECO:0000256" key="3">
    <source>
        <dbReference type="ARBA" id="ARBA00023082"/>
    </source>
</evidence>
<dbReference type="GO" id="GO:0016987">
    <property type="term" value="F:sigma factor activity"/>
    <property type="evidence" value="ECO:0007669"/>
    <property type="project" value="UniProtKB-KW"/>
</dbReference>
<dbReference type="InterPro" id="IPR007627">
    <property type="entry name" value="RNA_pol_sigma70_r2"/>
</dbReference>
<dbReference type="Gene3D" id="1.10.1740.10">
    <property type="match status" value="1"/>
</dbReference>
<organism evidence="7 8">
    <name type="scientific">Deminuibacter soli</name>
    <dbReference type="NCBI Taxonomy" id="2291815"/>
    <lineage>
        <taxon>Bacteria</taxon>
        <taxon>Pseudomonadati</taxon>
        <taxon>Bacteroidota</taxon>
        <taxon>Chitinophagia</taxon>
        <taxon>Chitinophagales</taxon>
        <taxon>Chitinophagaceae</taxon>
        <taxon>Deminuibacter</taxon>
    </lineage>
</organism>
<dbReference type="SUPFAM" id="SSF88659">
    <property type="entry name" value="Sigma3 and sigma4 domains of RNA polymerase sigma factors"/>
    <property type="match status" value="1"/>
</dbReference>
<dbReference type="NCBIfam" id="TIGR02937">
    <property type="entry name" value="sigma70-ECF"/>
    <property type="match status" value="1"/>
</dbReference>
<gene>
    <name evidence="7" type="ORF">DXN05_09765</name>
</gene>
<dbReference type="Proteomes" id="UP000261284">
    <property type="component" value="Unassembled WGS sequence"/>
</dbReference>
<evidence type="ECO:0000256" key="4">
    <source>
        <dbReference type="ARBA" id="ARBA00023163"/>
    </source>
</evidence>
<dbReference type="PANTHER" id="PTHR43133">
    <property type="entry name" value="RNA POLYMERASE ECF-TYPE SIGMA FACTO"/>
    <property type="match status" value="1"/>
</dbReference>
<feature type="domain" description="RNA polymerase sigma factor 70 region 4 type 2" evidence="6">
    <location>
        <begin position="130"/>
        <end position="175"/>
    </location>
</feature>
<dbReference type="Pfam" id="PF04542">
    <property type="entry name" value="Sigma70_r2"/>
    <property type="match status" value="1"/>
</dbReference>
<evidence type="ECO:0000256" key="1">
    <source>
        <dbReference type="ARBA" id="ARBA00010641"/>
    </source>
</evidence>
<evidence type="ECO:0000259" key="5">
    <source>
        <dbReference type="Pfam" id="PF04542"/>
    </source>
</evidence>
<dbReference type="PANTHER" id="PTHR43133:SF46">
    <property type="entry name" value="RNA POLYMERASE SIGMA-70 FACTOR ECF SUBFAMILY"/>
    <property type="match status" value="1"/>
</dbReference>
<protein>
    <submittedName>
        <fullName evidence="7">RNA polymerase sigma factor</fullName>
    </submittedName>
</protein>
<comment type="caution">
    <text evidence="7">The sequence shown here is derived from an EMBL/GenBank/DDBJ whole genome shotgun (WGS) entry which is preliminary data.</text>
</comment>
<dbReference type="InterPro" id="IPR036388">
    <property type="entry name" value="WH-like_DNA-bd_sf"/>
</dbReference>
<keyword evidence="4" id="KW-0804">Transcription</keyword>
<dbReference type="InterPro" id="IPR039425">
    <property type="entry name" value="RNA_pol_sigma-70-like"/>
</dbReference>
<comment type="similarity">
    <text evidence="1">Belongs to the sigma-70 factor family. ECF subfamily.</text>
</comment>
<feature type="domain" description="RNA polymerase sigma-70 region 2" evidence="5">
    <location>
        <begin position="22"/>
        <end position="93"/>
    </location>
</feature>
<dbReference type="InterPro" id="IPR013249">
    <property type="entry name" value="RNA_pol_sigma70_r4_t2"/>
</dbReference>
<dbReference type="OrthoDB" id="1056775at2"/>
<dbReference type="InterPro" id="IPR013324">
    <property type="entry name" value="RNA_pol_sigma_r3/r4-like"/>
</dbReference>
<dbReference type="AlphaFoldDB" id="A0A3E1NM90"/>
<dbReference type="Gene3D" id="1.10.10.10">
    <property type="entry name" value="Winged helix-like DNA-binding domain superfamily/Winged helix DNA-binding domain"/>
    <property type="match status" value="1"/>
</dbReference>
<name>A0A3E1NM90_9BACT</name>
<evidence type="ECO:0000256" key="2">
    <source>
        <dbReference type="ARBA" id="ARBA00023015"/>
    </source>
</evidence>
<dbReference type="InterPro" id="IPR014284">
    <property type="entry name" value="RNA_pol_sigma-70_dom"/>
</dbReference>
<reference evidence="7 8" key="1">
    <citation type="submission" date="2018-08" db="EMBL/GenBank/DDBJ databases">
        <title>Chitinophagaceae sp. K23C18032701, a novel bacterium isolated from forest soil.</title>
        <authorList>
            <person name="Wang C."/>
        </authorList>
    </citation>
    <scope>NUCLEOTIDE SEQUENCE [LARGE SCALE GENOMIC DNA]</scope>
    <source>
        <strain evidence="7 8">K23C18032701</strain>
    </source>
</reference>
<dbReference type="Pfam" id="PF08281">
    <property type="entry name" value="Sigma70_r4_2"/>
    <property type="match status" value="1"/>
</dbReference>
<keyword evidence="2" id="KW-0805">Transcription regulation</keyword>
<dbReference type="InterPro" id="IPR013325">
    <property type="entry name" value="RNA_pol_sigma_r2"/>
</dbReference>
<evidence type="ECO:0000313" key="7">
    <source>
        <dbReference type="EMBL" id="RFM29039.1"/>
    </source>
</evidence>
<dbReference type="CDD" id="cd06171">
    <property type="entry name" value="Sigma70_r4"/>
    <property type="match status" value="1"/>
</dbReference>
<proteinExistence type="inferred from homology"/>
<sequence length="193" mass="22460">MEQIADIITGCASNEAKSQRLLYERYYGYALKIIFRYIYRYEKAVDVANDGFVKLFRNFGKFTCDAPEHLEKTLMGWIRKIMVNTAIDELRRQHMIPEIGGIPEYVWEEQDHSQNAEQQLFYKELIIHVKELPPSYRVVFNMHVIDGYSHQEIATQLGITVGTSKSNLAKARLHLQKKLNKEDIQEAGYAANK</sequence>
<accession>A0A3E1NM90</accession>